<dbReference type="PANTHER" id="PTHR10891">
    <property type="entry name" value="EF-HAND CALCIUM-BINDING DOMAIN CONTAINING PROTEIN"/>
    <property type="match status" value="1"/>
</dbReference>
<gene>
    <name evidence="6" type="primary">LOC110803274</name>
</gene>
<dbReference type="AlphaFoldDB" id="A0A9R0JAH4"/>
<keyword evidence="5" id="KW-1185">Reference proteome</keyword>
<dbReference type="InterPro" id="IPR039647">
    <property type="entry name" value="EF_hand_pair_protein_CML-like"/>
</dbReference>
<dbReference type="CDD" id="cd00051">
    <property type="entry name" value="EFh"/>
    <property type="match status" value="2"/>
</dbReference>
<keyword evidence="2" id="KW-0677">Repeat</keyword>
<dbReference type="KEGG" id="soe:110803274"/>
<accession>A0A9R0JAH4</accession>
<dbReference type="InterPro" id="IPR002048">
    <property type="entry name" value="EF_hand_dom"/>
</dbReference>
<organism evidence="5 6">
    <name type="scientific">Spinacia oleracea</name>
    <name type="common">Spinach</name>
    <dbReference type="NCBI Taxonomy" id="3562"/>
    <lineage>
        <taxon>Eukaryota</taxon>
        <taxon>Viridiplantae</taxon>
        <taxon>Streptophyta</taxon>
        <taxon>Embryophyta</taxon>
        <taxon>Tracheophyta</taxon>
        <taxon>Spermatophyta</taxon>
        <taxon>Magnoliopsida</taxon>
        <taxon>eudicotyledons</taxon>
        <taxon>Gunneridae</taxon>
        <taxon>Pentapetalae</taxon>
        <taxon>Caryophyllales</taxon>
        <taxon>Chenopodiaceae</taxon>
        <taxon>Chenopodioideae</taxon>
        <taxon>Anserineae</taxon>
        <taxon>Spinacia</taxon>
    </lineage>
</organism>
<evidence type="ECO:0000256" key="1">
    <source>
        <dbReference type="ARBA" id="ARBA00022723"/>
    </source>
</evidence>
<dbReference type="Gene3D" id="1.10.238.10">
    <property type="entry name" value="EF-hand"/>
    <property type="match status" value="2"/>
</dbReference>
<feature type="domain" description="EF-hand" evidence="4">
    <location>
        <begin position="48"/>
        <end position="83"/>
    </location>
</feature>
<dbReference type="GO" id="GO:0043226">
    <property type="term" value="C:organelle"/>
    <property type="evidence" value="ECO:0007669"/>
    <property type="project" value="UniProtKB-ARBA"/>
</dbReference>
<dbReference type="PROSITE" id="PS50222">
    <property type="entry name" value="EF_HAND_2"/>
    <property type="match status" value="3"/>
</dbReference>
<dbReference type="InterPro" id="IPR011992">
    <property type="entry name" value="EF-hand-dom_pair"/>
</dbReference>
<evidence type="ECO:0000313" key="6">
    <source>
        <dbReference type="RefSeq" id="XP_021864462.2"/>
    </source>
</evidence>
<evidence type="ECO:0000313" key="5">
    <source>
        <dbReference type="Proteomes" id="UP000813463"/>
    </source>
</evidence>
<dbReference type="PROSITE" id="PS00018">
    <property type="entry name" value="EF_HAND_1"/>
    <property type="match status" value="3"/>
</dbReference>
<keyword evidence="3" id="KW-0106">Calcium</keyword>
<name>A0A9R0JAH4_SPIOL</name>
<keyword evidence="1" id="KW-0479">Metal-binding</keyword>
<dbReference type="RefSeq" id="XP_021864462.2">
    <property type="nucleotide sequence ID" value="XM_022008770.2"/>
</dbReference>
<evidence type="ECO:0000256" key="3">
    <source>
        <dbReference type="ARBA" id="ARBA00022837"/>
    </source>
</evidence>
<reference evidence="5" key="1">
    <citation type="journal article" date="2021" name="Nat. Commun.">
        <title>Genomic analyses provide insights into spinach domestication and the genetic basis of agronomic traits.</title>
        <authorList>
            <person name="Cai X."/>
            <person name="Sun X."/>
            <person name="Xu C."/>
            <person name="Sun H."/>
            <person name="Wang X."/>
            <person name="Ge C."/>
            <person name="Zhang Z."/>
            <person name="Wang Q."/>
            <person name="Fei Z."/>
            <person name="Jiao C."/>
            <person name="Wang Q."/>
        </authorList>
    </citation>
    <scope>NUCLEOTIDE SEQUENCE [LARGE SCALE GENOMIC DNA]</scope>
    <source>
        <strain evidence="5">cv. Varoflay</strain>
    </source>
</reference>
<dbReference type="GO" id="GO:0005509">
    <property type="term" value="F:calcium ion binding"/>
    <property type="evidence" value="ECO:0000318"/>
    <property type="project" value="GO_Central"/>
</dbReference>
<dbReference type="GO" id="GO:0030234">
    <property type="term" value="F:enzyme regulator activity"/>
    <property type="evidence" value="ECO:0000318"/>
    <property type="project" value="GO_Central"/>
</dbReference>
<proteinExistence type="predicted"/>
<evidence type="ECO:0000256" key="2">
    <source>
        <dbReference type="ARBA" id="ARBA00022737"/>
    </source>
</evidence>
<dbReference type="SUPFAM" id="SSF47473">
    <property type="entry name" value="EF-hand"/>
    <property type="match status" value="1"/>
</dbReference>
<feature type="domain" description="EF-hand" evidence="4">
    <location>
        <begin position="162"/>
        <end position="192"/>
    </location>
</feature>
<dbReference type="Pfam" id="PF13499">
    <property type="entry name" value="EF-hand_7"/>
    <property type="match status" value="2"/>
</dbReference>
<sequence>MSSILKRFSHKKKKLLDTTSTSTATPTLTSPVASLSSWSPYTDYYEDRDSREIEKVFRYIDENGDGKISPAELQKCVKAVGTQRLSVEEATAAVECSDCDGDGMLTLEDFGRLMKAKGLSEEEKREELREAFLMYNDNKKNESGFITPKSLKRMLSRLGESTSIHDCKAMIRVYDLNGDGVLSFDEFALMMS</sequence>
<feature type="domain" description="EF-hand" evidence="4">
    <location>
        <begin position="85"/>
        <end position="120"/>
    </location>
</feature>
<dbReference type="GO" id="GO:0005737">
    <property type="term" value="C:cytoplasm"/>
    <property type="evidence" value="ECO:0000318"/>
    <property type="project" value="GO_Central"/>
</dbReference>
<evidence type="ECO:0000259" key="4">
    <source>
        <dbReference type="PROSITE" id="PS50222"/>
    </source>
</evidence>
<protein>
    <submittedName>
        <fullName evidence="6">Calcium-binding protein CML39</fullName>
    </submittedName>
</protein>
<dbReference type="GeneID" id="110803274"/>
<dbReference type="InterPro" id="IPR018247">
    <property type="entry name" value="EF_Hand_1_Ca_BS"/>
</dbReference>
<reference evidence="6" key="2">
    <citation type="submission" date="2025-08" db="UniProtKB">
        <authorList>
            <consortium name="RefSeq"/>
        </authorList>
    </citation>
    <scope>IDENTIFICATION</scope>
    <source>
        <tissue evidence="6">Leaf</tissue>
    </source>
</reference>
<dbReference type="Proteomes" id="UP000813463">
    <property type="component" value="Chromosome 1"/>
</dbReference>
<dbReference type="SMART" id="SM00054">
    <property type="entry name" value="EFh"/>
    <property type="match status" value="4"/>
</dbReference>